<dbReference type="Proteomes" id="UP001157418">
    <property type="component" value="Unassembled WGS sequence"/>
</dbReference>
<accession>A0AAU9PE82</accession>
<proteinExistence type="predicted"/>
<dbReference type="SUPFAM" id="SSF81383">
    <property type="entry name" value="F-box domain"/>
    <property type="match status" value="1"/>
</dbReference>
<dbReference type="Pfam" id="PF12937">
    <property type="entry name" value="F-box-like"/>
    <property type="match status" value="1"/>
</dbReference>
<dbReference type="EMBL" id="CAKMRJ010005634">
    <property type="protein sequence ID" value="CAH1448673.1"/>
    <property type="molecule type" value="Genomic_DNA"/>
</dbReference>
<dbReference type="CDD" id="cd22164">
    <property type="entry name" value="F-box_AtSKIP19-like"/>
    <property type="match status" value="1"/>
</dbReference>
<reference evidence="2 3" key="1">
    <citation type="submission" date="2022-01" db="EMBL/GenBank/DDBJ databases">
        <authorList>
            <person name="Xiong W."/>
            <person name="Schranz E."/>
        </authorList>
    </citation>
    <scope>NUCLEOTIDE SEQUENCE [LARGE SCALE GENOMIC DNA]</scope>
</reference>
<feature type="domain" description="F-box" evidence="1">
    <location>
        <begin position="4"/>
        <end position="51"/>
    </location>
</feature>
<gene>
    <name evidence="2" type="ORF">LVIROSA_LOCUS34200</name>
</gene>
<name>A0AAU9PE82_9ASTR</name>
<dbReference type="InterPro" id="IPR036047">
    <property type="entry name" value="F-box-like_dom_sf"/>
</dbReference>
<dbReference type="PANTHER" id="PTHR38926:SF2">
    <property type="entry name" value="F-BOX_LRR-REPEAT PROTEIN 21-RELATED"/>
    <property type="match status" value="1"/>
</dbReference>
<dbReference type="InterPro" id="IPR001810">
    <property type="entry name" value="F-box_dom"/>
</dbReference>
<protein>
    <recommendedName>
        <fullName evidence="1">F-box domain-containing protein</fullName>
    </recommendedName>
</protein>
<keyword evidence="3" id="KW-1185">Reference proteome</keyword>
<dbReference type="Gene3D" id="3.80.10.10">
    <property type="entry name" value="Ribonuclease Inhibitor"/>
    <property type="match status" value="1"/>
</dbReference>
<dbReference type="PANTHER" id="PTHR38926">
    <property type="entry name" value="F-BOX DOMAIN CONTAINING PROTEIN, EXPRESSED"/>
    <property type="match status" value="1"/>
</dbReference>
<dbReference type="InterPro" id="IPR032675">
    <property type="entry name" value="LRR_dom_sf"/>
</dbReference>
<evidence type="ECO:0000313" key="2">
    <source>
        <dbReference type="EMBL" id="CAH1448673.1"/>
    </source>
</evidence>
<organism evidence="2 3">
    <name type="scientific">Lactuca virosa</name>
    <dbReference type="NCBI Taxonomy" id="75947"/>
    <lineage>
        <taxon>Eukaryota</taxon>
        <taxon>Viridiplantae</taxon>
        <taxon>Streptophyta</taxon>
        <taxon>Embryophyta</taxon>
        <taxon>Tracheophyta</taxon>
        <taxon>Spermatophyta</taxon>
        <taxon>Magnoliopsida</taxon>
        <taxon>eudicotyledons</taxon>
        <taxon>Gunneridae</taxon>
        <taxon>Pentapetalae</taxon>
        <taxon>asterids</taxon>
        <taxon>campanulids</taxon>
        <taxon>Asterales</taxon>
        <taxon>Asteraceae</taxon>
        <taxon>Cichorioideae</taxon>
        <taxon>Cichorieae</taxon>
        <taxon>Lactucinae</taxon>
        <taxon>Lactuca</taxon>
    </lineage>
</organism>
<comment type="caution">
    <text evidence="2">The sequence shown here is derived from an EMBL/GenBank/DDBJ whole genome shotgun (WGS) entry which is preliminary data.</text>
</comment>
<dbReference type="SUPFAM" id="SSF52047">
    <property type="entry name" value="RNI-like"/>
    <property type="match status" value="1"/>
</dbReference>
<dbReference type="Gene3D" id="1.20.1280.50">
    <property type="match status" value="1"/>
</dbReference>
<sequence>MKESPNWLETPNDLMANILQRLGTVEIFTSAVKVCTTWREICKDPAMWKVIFVKKSLDGRDKIYDFERLTKQAVDLSCGELIDICLVSFGNDDLLDYIVLRSNKLKRLGLLALLIWPFIKCDDDDALAIANNMHELRCLDLSESEITNNGLEAILNGCLHLQSLDVGKCHNLNLGGILGKQCMERIKDFKHDSTQN</sequence>
<dbReference type="PROSITE" id="PS50181">
    <property type="entry name" value="FBOX"/>
    <property type="match status" value="1"/>
</dbReference>
<dbReference type="AlphaFoldDB" id="A0AAU9PE82"/>
<evidence type="ECO:0000313" key="3">
    <source>
        <dbReference type="Proteomes" id="UP001157418"/>
    </source>
</evidence>
<evidence type="ECO:0000259" key="1">
    <source>
        <dbReference type="PROSITE" id="PS50181"/>
    </source>
</evidence>